<feature type="region of interest" description="Disordered" evidence="1">
    <location>
        <begin position="39"/>
        <end position="61"/>
    </location>
</feature>
<dbReference type="EMBL" id="SMKL01000059">
    <property type="protein sequence ID" value="TDC48262.1"/>
    <property type="molecule type" value="Genomic_DNA"/>
</dbReference>
<keyword evidence="3" id="KW-1185">Reference proteome</keyword>
<feature type="compositionally biased region" description="Low complexity" evidence="1">
    <location>
        <begin position="48"/>
        <end position="61"/>
    </location>
</feature>
<comment type="caution">
    <text evidence="2">The sequence shown here is derived from an EMBL/GenBank/DDBJ whole genome shotgun (WGS) entry which is preliminary data.</text>
</comment>
<reference evidence="2 3" key="1">
    <citation type="submission" date="2019-02" db="EMBL/GenBank/DDBJ databases">
        <title>Draft genome sequences of novel Actinobacteria.</title>
        <authorList>
            <person name="Sahin N."/>
            <person name="Ay H."/>
            <person name="Saygin H."/>
        </authorList>
    </citation>
    <scope>NUCLEOTIDE SEQUENCE [LARGE SCALE GENOMIC DNA]</scope>
    <source>
        <strain evidence="2 3">KC603</strain>
    </source>
</reference>
<dbReference type="Proteomes" id="UP000295621">
    <property type="component" value="Unassembled WGS sequence"/>
</dbReference>
<evidence type="ECO:0000313" key="2">
    <source>
        <dbReference type="EMBL" id="TDC48262.1"/>
    </source>
</evidence>
<evidence type="ECO:0000313" key="3">
    <source>
        <dbReference type="Proteomes" id="UP000295621"/>
    </source>
</evidence>
<evidence type="ECO:0000256" key="1">
    <source>
        <dbReference type="SAM" id="MobiDB-lite"/>
    </source>
</evidence>
<name>A0A4R4RI68_9ACTN</name>
<protein>
    <submittedName>
        <fullName evidence="2">Uncharacterized protein</fullName>
    </submittedName>
</protein>
<dbReference type="OrthoDB" id="9805115at2"/>
<gene>
    <name evidence="2" type="ORF">E1212_21855</name>
</gene>
<dbReference type="AlphaFoldDB" id="A0A4R4RI68"/>
<dbReference type="RefSeq" id="WP_131986377.1">
    <property type="nucleotide sequence ID" value="NZ_SMKL01000059.1"/>
</dbReference>
<sequence length="61" mass="6285">MTSRLGEQWARARGRVWPSEVADLAGVAQNSAGKLLTELERPGTSGPAARTAAVAASPNVP</sequence>
<proteinExistence type="predicted"/>
<organism evidence="2 3">
    <name type="scientific">Jiangella ureilytica</name>
    <dbReference type="NCBI Taxonomy" id="2530374"/>
    <lineage>
        <taxon>Bacteria</taxon>
        <taxon>Bacillati</taxon>
        <taxon>Actinomycetota</taxon>
        <taxon>Actinomycetes</taxon>
        <taxon>Jiangellales</taxon>
        <taxon>Jiangellaceae</taxon>
        <taxon>Jiangella</taxon>
    </lineage>
</organism>
<accession>A0A4R4RI68</accession>